<dbReference type="SUPFAM" id="SSF158499">
    <property type="entry name" value="DnaD domain-like"/>
    <property type="match status" value="1"/>
</dbReference>
<evidence type="ECO:0000256" key="2">
    <source>
        <dbReference type="SAM" id="MobiDB-lite"/>
    </source>
</evidence>
<keyword evidence="6" id="KW-1185">Reference proteome</keyword>
<dbReference type="Proteomes" id="UP000199017">
    <property type="component" value="Unassembled WGS sequence"/>
</dbReference>
<dbReference type="RefSeq" id="WP_091587210.1">
    <property type="nucleotide sequence ID" value="NZ_FNDU01000013.1"/>
</dbReference>
<feature type="domain" description="Bacteriophage lambda Replication protein O N-terminal" evidence="3">
    <location>
        <begin position="7"/>
        <end position="104"/>
    </location>
</feature>
<organism evidence="5 6">
    <name type="scientific">Alteribacillus bidgolensis</name>
    <dbReference type="NCBI Taxonomy" id="930129"/>
    <lineage>
        <taxon>Bacteria</taxon>
        <taxon>Bacillati</taxon>
        <taxon>Bacillota</taxon>
        <taxon>Bacilli</taxon>
        <taxon>Bacillales</taxon>
        <taxon>Bacillaceae</taxon>
        <taxon>Alteribacillus</taxon>
    </lineage>
</organism>
<dbReference type="Gene3D" id="1.10.10.630">
    <property type="entry name" value="DnaD domain-like"/>
    <property type="match status" value="1"/>
</dbReference>
<proteinExistence type="inferred from homology"/>
<dbReference type="InterPro" id="IPR006497">
    <property type="entry name" value="Phage_lambda_VrpO_N"/>
</dbReference>
<sequence>MPANPQKENGFTGIANEIFDVIAQCKFNGTQFRLLTIIWRYTYGFQRKSHPFSQSFLHEKTGLSKDSIKRGIKGLIDKKVLIVVKVATFSNPRELMFNKYYNDWLIEKDEPKTAESPQSDEVEGGGQTAPTPGGNLSPHINKELKESNKEIQLQQHTRDYQTSYELFENTINVMPNQIQQNQLIEWIKTLGDDFVYRAIEVACLNAEGPPTFRWLKYLIEEWTGKGARSPDDIDRLQEEFQKKKSRGDPGNGKAAIPRNHGQTSSQSRGSQKRSITGGQVGWIKPGRRA</sequence>
<protein>
    <submittedName>
        <fullName evidence="5">Phage replication protein O</fullName>
    </submittedName>
</protein>
<dbReference type="STRING" id="930129.SAMN05216352_113127"/>
<gene>
    <name evidence="5" type="ORF">SAMN05216352_113127</name>
</gene>
<dbReference type="Gene3D" id="1.10.10.10">
    <property type="entry name" value="Winged helix-like DNA-binding domain superfamily/Winged helix DNA-binding domain"/>
    <property type="match status" value="1"/>
</dbReference>
<dbReference type="InterPro" id="IPR034829">
    <property type="entry name" value="DnaD-like_sf"/>
</dbReference>
<dbReference type="GO" id="GO:0006260">
    <property type="term" value="P:DNA replication"/>
    <property type="evidence" value="ECO:0007669"/>
    <property type="project" value="InterPro"/>
</dbReference>
<name>A0A1G8P5D0_9BACI</name>
<feature type="region of interest" description="Disordered" evidence="2">
    <location>
        <begin position="111"/>
        <end position="138"/>
    </location>
</feature>
<dbReference type="InterPro" id="IPR006343">
    <property type="entry name" value="DnaB/C_C"/>
</dbReference>
<dbReference type="EMBL" id="FNDU01000013">
    <property type="protein sequence ID" value="SDI87663.1"/>
    <property type="molecule type" value="Genomic_DNA"/>
</dbReference>
<dbReference type="PANTHER" id="PTHR37293:SF5">
    <property type="entry name" value="DNA REPLICATION PROTEIN"/>
    <property type="match status" value="1"/>
</dbReference>
<accession>A0A1G8P5D0</accession>
<dbReference type="InterPro" id="IPR036388">
    <property type="entry name" value="WH-like_DNA-bd_sf"/>
</dbReference>
<dbReference type="OrthoDB" id="1821976at2"/>
<feature type="domain" description="DnaB/C C-terminal" evidence="4">
    <location>
        <begin position="164"/>
        <end position="233"/>
    </location>
</feature>
<comment type="similarity">
    <text evidence="1">Belongs to the DnaB/DnaD family.</text>
</comment>
<feature type="region of interest" description="Disordered" evidence="2">
    <location>
        <begin position="238"/>
        <end position="289"/>
    </location>
</feature>
<evidence type="ECO:0000313" key="6">
    <source>
        <dbReference type="Proteomes" id="UP000199017"/>
    </source>
</evidence>
<evidence type="ECO:0000256" key="1">
    <source>
        <dbReference type="ARBA" id="ARBA00093462"/>
    </source>
</evidence>
<reference evidence="5 6" key="1">
    <citation type="submission" date="2016-10" db="EMBL/GenBank/DDBJ databases">
        <authorList>
            <person name="de Groot N.N."/>
        </authorList>
    </citation>
    <scope>NUCLEOTIDE SEQUENCE [LARGE SCALE GENOMIC DNA]</scope>
    <source>
        <strain evidence="6">P4B,CCM 7963,CECT 7998,DSM 25260,IBRC-M 10614,KCTC 13821</strain>
    </source>
</reference>
<dbReference type="InterPro" id="IPR053162">
    <property type="entry name" value="DnaD"/>
</dbReference>
<dbReference type="Pfam" id="PF07261">
    <property type="entry name" value="DnaB_2"/>
    <property type="match status" value="1"/>
</dbReference>
<evidence type="ECO:0000259" key="4">
    <source>
        <dbReference type="Pfam" id="PF07261"/>
    </source>
</evidence>
<evidence type="ECO:0000259" key="3">
    <source>
        <dbReference type="Pfam" id="PF04492"/>
    </source>
</evidence>
<dbReference type="Pfam" id="PF04492">
    <property type="entry name" value="Phage_rep_O"/>
    <property type="match status" value="1"/>
</dbReference>
<dbReference type="AlphaFoldDB" id="A0A1G8P5D0"/>
<evidence type="ECO:0000313" key="5">
    <source>
        <dbReference type="EMBL" id="SDI87663.1"/>
    </source>
</evidence>
<feature type="compositionally biased region" description="Polar residues" evidence="2">
    <location>
        <begin position="260"/>
        <end position="277"/>
    </location>
</feature>
<dbReference type="PANTHER" id="PTHR37293">
    <property type="entry name" value="PHAGE REPLICATION PROTEIN-RELATED"/>
    <property type="match status" value="1"/>
</dbReference>